<comment type="function">
    <text evidence="12">Produces ATP from ADP in the presence of a proton gradient across the membrane.</text>
</comment>
<dbReference type="CDD" id="cd18113">
    <property type="entry name" value="ATP-synt_F1_alpha_C"/>
    <property type="match status" value="1"/>
</dbReference>
<dbReference type="Gene3D" id="1.20.150.20">
    <property type="entry name" value="ATP synthase alpha/beta chain, C-terminal domain"/>
    <property type="match status" value="1"/>
</dbReference>
<keyword evidence="4 12" id="KW-0547">Nucleotide-binding</keyword>
<dbReference type="GO" id="GO:0046933">
    <property type="term" value="F:proton-transporting ATP synthase activity, rotational mechanism"/>
    <property type="evidence" value="ECO:0007669"/>
    <property type="project" value="InterPro"/>
</dbReference>
<dbReference type="InterPro" id="IPR038376">
    <property type="entry name" value="ATP_synth_asu_C_sf"/>
</dbReference>
<feature type="domain" description="ATP synthase alpha subunit C-terminal" evidence="14">
    <location>
        <begin position="413"/>
        <end position="538"/>
    </location>
</feature>
<dbReference type="PANTHER" id="PTHR48082">
    <property type="entry name" value="ATP SYNTHASE SUBUNIT ALPHA, MITOCHONDRIAL"/>
    <property type="match status" value="1"/>
</dbReference>
<dbReference type="CDD" id="cd18116">
    <property type="entry name" value="ATP-synt_F1_alpha_N"/>
    <property type="match status" value="1"/>
</dbReference>
<dbReference type="PROSITE" id="PS00152">
    <property type="entry name" value="ATPASE_ALPHA_BETA"/>
    <property type="match status" value="1"/>
</dbReference>
<dbReference type="Pfam" id="PF02874">
    <property type="entry name" value="ATP-synt_ab_N"/>
    <property type="match status" value="1"/>
</dbReference>
<keyword evidence="7 11" id="KW-0406">Ion transport</keyword>
<dbReference type="Pfam" id="PF00306">
    <property type="entry name" value="ATP-synt_ab_C"/>
    <property type="match status" value="1"/>
</dbReference>
<keyword evidence="6 12" id="KW-0067">ATP-binding</keyword>
<dbReference type="FunFam" id="3.40.50.300:FF:004039">
    <property type="entry name" value="ATP synthase subunit alpha, mitochondrial"/>
    <property type="match status" value="1"/>
</dbReference>
<dbReference type="PIRSF" id="PIRSF039088">
    <property type="entry name" value="F_ATPase_subunit_alpha"/>
    <property type="match status" value="1"/>
</dbReference>
<dbReference type="NCBIfam" id="TIGR00962">
    <property type="entry name" value="atpA"/>
    <property type="match status" value="1"/>
</dbReference>
<evidence type="ECO:0000256" key="4">
    <source>
        <dbReference type="ARBA" id="ARBA00022741"/>
    </source>
</evidence>
<dbReference type="GO" id="GO:0005743">
    <property type="term" value="C:mitochondrial inner membrane"/>
    <property type="evidence" value="ECO:0007669"/>
    <property type="project" value="UniProtKB-SubCell"/>
</dbReference>
<dbReference type="HAMAP" id="MF_01346">
    <property type="entry name" value="ATP_synth_alpha_bact"/>
    <property type="match status" value="1"/>
</dbReference>
<dbReference type="SUPFAM" id="SSF50615">
    <property type="entry name" value="N-terminal domain of alpha and beta subunits of F1 ATP synthase"/>
    <property type="match status" value="1"/>
</dbReference>
<comment type="similarity">
    <text evidence="2 11">Belongs to the ATPase alpha/beta chains family.</text>
</comment>
<gene>
    <name evidence="16" type="ORF">HF325_000524</name>
</gene>
<dbReference type="SUPFAM" id="SSF52540">
    <property type="entry name" value="P-loop containing nucleoside triphosphate hydrolases"/>
    <property type="match status" value="1"/>
</dbReference>
<name>A0A8H7LHH3_9ASCO</name>
<evidence type="ECO:0000313" key="16">
    <source>
        <dbReference type="EMBL" id="KAF8005067.1"/>
    </source>
</evidence>
<dbReference type="InterPro" id="IPR004100">
    <property type="entry name" value="ATPase_F1/V1/A1_a/bsu_N"/>
</dbReference>
<comment type="subcellular location">
    <subcellularLocation>
        <location evidence="1">Mitochondrion inner membrane</location>
    </subcellularLocation>
</comment>
<dbReference type="InterPro" id="IPR000194">
    <property type="entry name" value="ATPase_F1/V1/A1_a/bsu_nucl-bd"/>
</dbReference>
<dbReference type="GO" id="GO:0005524">
    <property type="term" value="F:ATP binding"/>
    <property type="evidence" value="ECO:0007669"/>
    <property type="project" value="UniProtKB-KW"/>
</dbReference>
<dbReference type="InterPro" id="IPR027417">
    <property type="entry name" value="P-loop_NTPase"/>
</dbReference>
<reference evidence="16" key="1">
    <citation type="submission" date="2020-10" db="EMBL/GenBank/DDBJ databases">
        <title>The Whole-Genome Sequence of Metschnikowia persimmonesis, a Novel Endophytic Yeast Species Isolated from Medicinal Plant Diospyros kaki Thumb.</title>
        <authorList>
            <person name="Rahmat E."/>
            <person name="Kang Y."/>
        </authorList>
    </citation>
    <scope>NUCLEOTIDE SEQUENCE</scope>
    <source>
        <strain evidence="16">KIOM G15050</strain>
    </source>
</reference>
<dbReference type="FunFam" id="2.40.30.20:FF:000001">
    <property type="entry name" value="ATP synthase subunit alpha"/>
    <property type="match status" value="1"/>
</dbReference>
<dbReference type="InterPro" id="IPR020003">
    <property type="entry name" value="ATPase_a/bsu_AS"/>
</dbReference>
<evidence type="ECO:0000313" key="17">
    <source>
        <dbReference type="Proteomes" id="UP000649328"/>
    </source>
</evidence>
<dbReference type="InterPro" id="IPR005294">
    <property type="entry name" value="ATP_synth_F1_asu"/>
</dbReference>
<dbReference type="EMBL" id="JACBPP010000001">
    <property type="protein sequence ID" value="KAF8005067.1"/>
    <property type="molecule type" value="Genomic_DNA"/>
</dbReference>
<dbReference type="CDD" id="cd01132">
    <property type="entry name" value="F1-ATPase_alpha_CD"/>
    <property type="match status" value="1"/>
</dbReference>
<evidence type="ECO:0000259" key="14">
    <source>
        <dbReference type="Pfam" id="PF00306"/>
    </source>
</evidence>
<evidence type="ECO:0000259" key="15">
    <source>
        <dbReference type="Pfam" id="PF02874"/>
    </source>
</evidence>
<evidence type="ECO:0000259" key="13">
    <source>
        <dbReference type="Pfam" id="PF00006"/>
    </source>
</evidence>
<evidence type="ECO:0000256" key="12">
    <source>
        <dbReference type="RuleBase" id="RU003551"/>
    </source>
</evidence>
<keyword evidence="3 11" id="KW-0813">Transport</keyword>
<protein>
    <recommendedName>
        <fullName evidence="12">ATP synthase subunit alpha</fullName>
    </recommendedName>
</protein>
<evidence type="ECO:0000256" key="1">
    <source>
        <dbReference type="ARBA" id="ARBA00004273"/>
    </source>
</evidence>
<dbReference type="InterPro" id="IPR033732">
    <property type="entry name" value="ATP_synth_F1_a_nt-bd_dom"/>
</dbReference>
<sequence>MLSARSVFRTAARAATVSRTRIARPAFTAVRYASAKAAPTEVSSILEERIRGVSEESNLNETGRVLSVGDGIARVFGLNNVQAGELVEFSSGVKGMALNLEAGQVGIVLFGSDALVKESEPVKRTGKIVDVPTGPELLGRVVDGLGNPIDGKGPLNNSSSAKAEVKAPGILPRTSVHEPMQTGLKAVDALVPIGRGQRELIIGDRQTGKTAVALDTILNQKRWNDGADESKKLYCVYVAVGQKRSTVAQLVKTLEGHDAMKYSIIVAATASEAAPLQYLAPFTACTIGEWFRDNGRHALIIYDDLSKQAVAYRQLSLLLRRPPGREAYPGDVFYLHSRLLERAAKMSNANGGGSLTALPVIETQGGDVSAYIPTNVISITDGQIFLEAELFYKGIRPAINVGLSVSRVGSAAQVKAMKQVAGSLKLFLAQYREVAAFAQFGSDLDASTKQTLARGERLTQLLKQKQFSPVAAEEQVPVIYAGVNGFLDDIEISRIAEFEESFLSSLKSNNPEILEAIRVRGELSKDELASLKSATESFIASF</sequence>
<organism evidence="16 17">
    <name type="scientific">Metschnikowia pulcherrima</name>
    <dbReference type="NCBI Taxonomy" id="27326"/>
    <lineage>
        <taxon>Eukaryota</taxon>
        <taxon>Fungi</taxon>
        <taxon>Dikarya</taxon>
        <taxon>Ascomycota</taxon>
        <taxon>Saccharomycotina</taxon>
        <taxon>Pichiomycetes</taxon>
        <taxon>Metschnikowiaceae</taxon>
        <taxon>Metschnikowia</taxon>
    </lineage>
</organism>
<dbReference type="Gene3D" id="2.40.30.20">
    <property type="match status" value="1"/>
</dbReference>
<evidence type="ECO:0000256" key="8">
    <source>
        <dbReference type="ARBA" id="ARBA00023136"/>
    </source>
</evidence>
<keyword evidence="9 12" id="KW-0139">CF(1)</keyword>
<evidence type="ECO:0000256" key="11">
    <source>
        <dbReference type="RuleBase" id="RU000339"/>
    </source>
</evidence>
<dbReference type="NCBIfam" id="NF009884">
    <property type="entry name" value="PRK13343.1"/>
    <property type="match status" value="1"/>
</dbReference>
<keyword evidence="17" id="KW-1185">Reference proteome</keyword>
<evidence type="ECO:0000256" key="5">
    <source>
        <dbReference type="ARBA" id="ARBA00022781"/>
    </source>
</evidence>
<proteinExistence type="inferred from homology"/>
<evidence type="ECO:0000256" key="2">
    <source>
        <dbReference type="ARBA" id="ARBA00008936"/>
    </source>
</evidence>
<dbReference type="SUPFAM" id="SSF47917">
    <property type="entry name" value="C-terminal domain of alpha and beta subunits of F1 ATP synthase"/>
    <property type="match status" value="1"/>
</dbReference>
<dbReference type="FunFam" id="1.20.150.20:FF:000001">
    <property type="entry name" value="ATP synthase subunit alpha"/>
    <property type="match status" value="1"/>
</dbReference>
<dbReference type="GO" id="GO:0043531">
    <property type="term" value="F:ADP binding"/>
    <property type="evidence" value="ECO:0007669"/>
    <property type="project" value="TreeGrafter"/>
</dbReference>
<dbReference type="Gene3D" id="3.40.50.300">
    <property type="entry name" value="P-loop containing nucleotide triphosphate hydrolases"/>
    <property type="match status" value="1"/>
</dbReference>
<evidence type="ECO:0000256" key="7">
    <source>
        <dbReference type="ARBA" id="ARBA00023065"/>
    </source>
</evidence>
<evidence type="ECO:0000256" key="10">
    <source>
        <dbReference type="ARBA" id="ARBA00023310"/>
    </source>
</evidence>
<dbReference type="Pfam" id="PF00006">
    <property type="entry name" value="ATP-synt_ab"/>
    <property type="match status" value="1"/>
</dbReference>
<keyword evidence="10 12" id="KW-0066">ATP synthesis</keyword>
<keyword evidence="5 11" id="KW-0375">Hydrogen ion transport</keyword>
<evidence type="ECO:0000256" key="6">
    <source>
        <dbReference type="ARBA" id="ARBA00022840"/>
    </source>
</evidence>
<dbReference type="PANTHER" id="PTHR48082:SF2">
    <property type="entry name" value="ATP SYNTHASE SUBUNIT ALPHA, MITOCHONDRIAL"/>
    <property type="match status" value="1"/>
</dbReference>
<dbReference type="GO" id="GO:0045259">
    <property type="term" value="C:proton-transporting ATP synthase complex"/>
    <property type="evidence" value="ECO:0007669"/>
    <property type="project" value="UniProtKB-KW"/>
</dbReference>
<feature type="domain" description="ATPase F1/V1/A1 complex alpha/beta subunit N-terminal" evidence="15">
    <location>
        <begin position="61"/>
        <end position="126"/>
    </location>
</feature>
<evidence type="ECO:0000256" key="9">
    <source>
        <dbReference type="ARBA" id="ARBA00023196"/>
    </source>
</evidence>
<accession>A0A8H7LHH3</accession>
<keyword evidence="8" id="KW-0472">Membrane</keyword>
<dbReference type="AlphaFoldDB" id="A0A8H7LHH3"/>
<feature type="domain" description="ATPase F1/V1/A1 complex alpha/beta subunit nucleotide-binding" evidence="13">
    <location>
        <begin position="183"/>
        <end position="406"/>
    </location>
</feature>
<evidence type="ECO:0000256" key="3">
    <source>
        <dbReference type="ARBA" id="ARBA00022448"/>
    </source>
</evidence>
<dbReference type="InterPro" id="IPR000793">
    <property type="entry name" value="ATP_synth_asu_C"/>
</dbReference>
<dbReference type="InterPro" id="IPR023366">
    <property type="entry name" value="ATP_synth_asu-like_sf"/>
</dbReference>
<dbReference type="OrthoDB" id="9805536at2759"/>
<dbReference type="Proteomes" id="UP000649328">
    <property type="component" value="Unassembled WGS sequence"/>
</dbReference>
<dbReference type="InterPro" id="IPR036121">
    <property type="entry name" value="ATPase_F1/V1/A1_a/bsu_N_sf"/>
</dbReference>
<comment type="caution">
    <text evidence="16">The sequence shown here is derived from an EMBL/GenBank/DDBJ whole genome shotgun (WGS) entry which is preliminary data.</text>
</comment>